<dbReference type="RefSeq" id="WP_344541269.1">
    <property type="nucleotide sequence ID" value="NZ_BAAATD010000003.1"/>
</dbReference>
<gene>
    <name evidence="1" type="ORF">GCM10010411_29540</name>
</gene>
<dbReference type="EMBL" id="BAAATD010000003">
    <property type="protein sequence ID" value="GAA2594422.1"/>
    <property type="molecule type" value="Genomic_DNA"/>
</dbReference>
<accession>A0ABP6C131</accession>
<dbReference type="Proteomes" id="UP001501509">
    <property type="component" value="Unassembled WGS sequence"/>
</dbReference>
<keyword evidence="2" id="KW-1185">Reference proteome</keyword>
<evidence type="ECO:0000313" key="2">
    <source>
        <dbReference type="Proteomes" id="UP001501509"/>
    </source>
</evidence>
<reference evidence="2" key="1">
    <citation type="journal article" date="2019" name="Int. J. Syst. Evol. Microbiol.">
        <title>The Global Catalogue of Microorganisms (GCM) 10K type strain sequencing project: providing services to taxonomists for standard genome sequencing and annotation.</title>
        <authorList>
            <consortium name="The Broad Institute Genomics Platform"/>
            <consortium name="The Broad Institute Genome Sequencing Center for Infectious Disease"/>
            <person name="Wu L."/>
            <person name="Ma J."/>
        </authorList>
    </citation>
    <scope>NUCLEOTIDE SEQUENCE [LARGE SCALE GENOMIC DNA]</scope>
    <source>
        <strain evidence="2">JCM 6833</strain>
    </source>
</reference>
<evidence type="ECO:0008006" key="3">
    <source>
        <dbReference type="Google" id="ProtNLM"/>
    </source>
</evidence>
<proteinExistence type="predicted"/>
<dbReference type="InterPro" id="IPR006311">
    <property type="entry name" value="TAT_signal"/>
</dbReference>
<comment type="caution">
    <text evidence="1">The sequence shown here is derived from an EMBL/GenBank/DDBJ whole genome shotgun (WGS) entry which is preliminary data.</text>
</comment>
<name>A0ABP6C131_9ACTN</name>
<sequence>MSSSLERRTLLQALGLVGAAGTAGTAATSGTALARPAGAAVPARVPDAVVLDTMTALAVFVMPGPDPYSRAQGTPRHEPGAVEARLPHFLTEMLDRYFPLPLGSGGSLPLSPVVAVLLNIGAVRVDPRSLAGPFLSPMARLSFAGKAKVLANIEGADADLVARLDAALPEPLRRTASGLLRYLGNALYLLCGLGGYSEWAVFDPATKRLTGRPVGWQVSGYTPSADGWDDFRGYYQGRDKAHA</sequence>
<organism evidence="1 2">
    <name type="scientific">Actinomadura fulvescens</name>
    <dbReference type="NCBI Taxonomy" id="46160"/>
    <lineage>
        <taxon>Bacteria</taxon>
        <taxon>Bacillati</taxon>
        <taxon>Actinomycetota</taxon>
        <taxon>Actinomycetes</taxon>
        <taxon>Streptosporangiales</taxon>
        <taxon>Thermomonosporaceae</taxon>
        <taxon>Actinomadura</taxon>
    </lineage>
</organism>
<protein>
    <recommendedName>
        <fullName evidence="3">Gluconate 2-dehydrogenase subunit 3 family protein</fullName>
    </recommendedName>
</protein>
<dbReference type="PROSITE" id="PS51318">
    <property type="entry name" value="TAT"/>
    <property type="match status" value="1"/>
</dbReference>
<evidence type="ECO:0000313" key="1">
    <source>
        <dbReference type="EMBL" id="GAA2594422.1"/>
    </source>
</evidence>